<dbReference type="Proteomes" id="UP000193719">
    <property type="component" value="Unassembled WGS sequence"/>
</dbReference>
<evidence type="ECO:0000313" key="4">
    <source>
        <dbReference type="Proteomes" id="UP000193719"/>
    </source>
</evidence>
<feature type="compositionally biased region" description="Acidic residues" evidence="1">
    <location>
        <begin position="50"/>
        <end position="88"/>
    </location>
</feature>
<feature type="transmembrane region" description="Helical" evidence="2">
    <location>
        <begin position="6"/>
        <end position="24"/>
    </location>
</feature>
<proteinExistence type="predicted"/>
<evidence type="ECO:0000256" key="1">
    <source>
        <dbReference type="SAM" id="MobiDB-lite"/>
    </source>
</evidence>
<reference evidence="3 4" key="1">
    <citation type="submission" date="2016-08" db="EMBL/GenBank/DDBJ databases">
        <title>Genomes of anaerobic fungi encode conserved fungal cellulosomes for biomass hydrolysis.</title>
        <authorList>
            <consortium name="DOE Joint Genome Institute"/>
            <person name="Haitjema C.H."/>
            <person name="Gilmore S.P."/>
            <person name="Henske J.K."/>
            <person name="Solomon K.V."/>
            <person name="De Groot R."/>
            <person name="Kuo A."/>
            <person name="Mondo S.J."/>
            <person name="Salamov A.A."/>
            <person name="Labutti K."/>
            <person name="Zhao Z."/>
            <person name="Chiniquy J."/>
            <person name="Barry K."/>
            <person name="Brewer H.M."/>
            <person name="Purvine S.O."/>
            <person name="Wright A.T."/>
            <person name="Boxma B."/>
            <person name="Van Alen T."/>
            <person name="Hackstein J.H."/>
            <person name="Baker S.E."/>
            <person name="Grigoriev I.V."/>
            <person name="O'Malley M.A."/>
        </authorList>
    </citation>
    <scope>NUCLEOTIDE SEQUENCE [LARGE SCALE GENOMIC DNA]</scope>
    <source>
        <strain evidence="4">finn</strain>
    </source>
</reference>
<keyword evidence="4" id="KW-1185">Reference proteome</keyword>
<organism evidence="3 4">
    <name type="scientific">Piromyces finnis</name>
    <dbReference type="NCBI Taxonomy" id="1754191"/>
    <lineage>
        <taxon>Eukaryota</taxon>
        <taxon>Fungi</taxon>
        <taxon>Fungi incertae sedis</taxon>
        <taxon>Chytridiomycota</taxon>
        <taxon>Chytridiomycota incertae sedis</taxon>
        <taxon>Neocallimastigomycetes</taxon>
        <taxon>Neocallimastigales</taxon>
        <taxon>Neocallimastigaceae</taxon>
        <taxon>Piromyces</taxon>
    </lineage>
</organism>
<keyword evidence="2" id="KW-1133">Transmembrane helix</keyword>
<accession>A0A1Y1VL88</accession>
<comment type="caution">
    <text evidence="3">The sequence shown here is derived from an EMBL/GenBank/DDBJ whole genome shotgun (WGS) entry which is preliminary data.</text>
</comment>
<keyword evidence="2" id="KW-0812">Transmembrane</keyword>
<name>A0A1Y1VL88_9FUNG</name>
<dbReference type="OrthoDB" id="10479264at2759"/>
<evidence type="ECO:0000313" key="3">
    <source>
        <dbReference type="EMBL" id="ORX59237.1"/>
    </source>
</evidence>
<reference evidence="3 4" key="2">
    <citation type="submission" date="2016-08" db="EMBL/GenBank/DDBJ databases">
        <title>Pervasive Adenine N6-methylation of Active Genes in Fungi.</title>
        <authorList>
            <consortium name="DOE Joint Genome Institute"/>
            <person name="Mondo S.J."/>
            <person name="Dannebaum R.O."/>
            <person name="Kuo R.C."/>
            <person name="Labutti K."/>
            <person name="Haridas S."/>
            <person name="Kuo A."/>
            <person name="Salamov A."/>
            <person name="Ahrendt S.R."/>
            <person name="Lipzen A."/>
            <person name="Sullivan W."/>
            <person name="Andreopoulos W.B."/>
            <person name="Clum A."/>
            <person name="Lindquist E."/>
            <person name="Daum C."/>
            <person name="Ramamoorthy G.K."/>
            <person name="Gryganskyi A."/>
            <person name="Culley D."/>
            <person name="Magnuson J.K."/>
            <person name="James T.Y."/>
            <person name="O'Malley M.A."/>
            <person name="Stajich J.E."/>
            <person name="Spatafora J.W."/>
            <person name="Visel A."/>
            <person name="Grigoriev I.V."/>
        </authorList>
    </citation>
    <scope>NUCLEOTIDE SEQUENCE [LARGE SCALE GENOMIC DNA]</scope>
    <source>
        <strain evidence="4">finn</strain>
    </source>
</reference>
<feature type="region of interest" description="Disordered" evidence="1">
    <location>
        <begin position="42"/>
        <end position="126"/>
    </location>
</feature>
<dbReference type="AlphaFoldDB" id="A0A1Y1VL88"/>
<gene>
    <name evidence="3" type="ORF">BCR36DRAFT_401813</name>
</gene>
<feature type="transmembrane region" description="Helical" evidence="2">
    <location>
        <begin position="688"/>
        <end position="708"/>
    </location>
</feature>
<dbReference type="EMBL" id="MCFH01000003">
    <property type="protein sequence ID" value="ORX59237.1"/>
    <property type="molecule type" value="Genomic_DNA"/>
</dbReference>
<evidence type="ECO:0000256" key="2">
    <source>
        <dbReference type="SAM" id="Phobius"/>
    </source>
</evidence>
<protein>
    <submittedName>
        <fullName evidence="3">Uncharacterized protein</fullName>
    </submittedName>
</protein>
<feature type="transmembrane region" description="Helical" evidence="2">
    <location>
        <begin position="911"/>
        <end position="934"/>
    </location>
</feature>
<sequence length="977" mass="116532">MFILSLVIGIIGFFIGMFISIFIYKRTMKKIYYNYKKLINIHDPDMVSPDNEENEEEDEEEDADDDNNNDNDQDEQLVSISEEEEEESQDSREENSNDDEDNSSYSSNSESQGKSEKYLSNDNSSDSYDYNGDDEIVLFNSIYQIANTISLNEKMKIFSYPESCEIACRFTRHNISGNAMQLAINIIRKGINQYPKYIPLFVHFIYLKWLDELNQKKYNNLDGEGDFNCNTKLSRDRKPNLNIRYYYYHFTQYTLKEEKKLEEYEDKQILTKFVDMESNAVKYHLTTTFILKRLFEKIKEEENFDFDLIVQYIVVIKALKIKVDSYYKELLNIFKEEKSIPNLYNLFKNNIMNENDIEERYNKLYQDYLTANQGKKTIRKIRAISNQSIDKSKSNLELNFNDDDDYNNIAKCQYELNQYKRKLEINDDVITKRIKSNTLVEKIYRDVRLMSISGASEDEINYEKYYQDVLSLKDKITDIFINRFKTTSSIDKSQYPLITTNNYFQEVSYVNSYEFAKYFESYTFSIYNYDINDWKYDKNKISLFEGNTYKFFIENFKENINVIMDTSLQLELGDFENSVNNFYNYWILINIILLLFVGLFCFFIVKPIDNTAKKIFDDSIKAIKTISLEYIEDIIDIFNKDVELLSKTYDVNPDYNLHELKYIKDDLDNTTDRHSLIIKKKLRRKLRMTLYIIVFIFIIFIVEIPFMYKVIDINNSVNILYKMSNAKKYIYNICIYSYETVIQDRDAYYPGESEMYLSDNILNMNKLSETLFKKSNEASLLDYDTLNGFLYKNFCKNEDENCDEFNNYKDIYLNKNYMSSPINDIIYEFISRSSALLENHEIKDMKTSEYIENMYNDNTKIYQRAKMIFDETKSNEIIEYINATTDYIIKTLEIMEDILLEEVVDEIRSTYYIMLIIAFIAGIIVDYIIFKILIKEYIKIRLFEIDELLNIVFFVPMSVIKISKIFRNYIQSGKLEA</sequence>
<feature type="transmembrane region" description="Helical" evidence="2">
    <location>
        <begin position="585"/>
        <end position="605"/>
    </location>
</feature>
<keyword evidence="2" id="KW-0472">Membrane</keyword>